<dbReference type="SUPFAM" id="SSF103473">
    <property type="entry name" value="MFS general substrate transporter"/>
    <property type="match status" value="1"/>
</dbReference>
<evidence type="ECO:0000313" key="4">
    <source>
        <dbReference type="EnsemblMetazoa" id="G14265.4:cds"/>
    </source>
</evidence>
<dbReference type="Proteomes" id="UP000005408">
    <property type="component" value="Unassembled WGS sequence"/>
</dbReference>
<keyword evidence="2" id="KW-0812">Transmembrane</keyword>
<keyword evidence="2" id="KW-1133">Transmembrane helix</keyword>
<proteinExistence type="predicted"/>
<dbReference type="InterPro" id="IPR050327">
    <property type="entry name" value="Proton-linked_MCT"/>
</dbReference>
<feature type="transmembrane region" description="Helical" evidence="2">
    <location>
        <begin position="98"/>
        <end position="124"/>
    </location>
</feature>
<dbReference type="InterPro" id="IPR020846">
    <property type="entry name" value="MFS_dom"/>
</dbReference>
<keyword evidence="5" id="KW-1185">Reference proteome</keyword>
<accession>A0A8W8IH34</accession>
<dbReference type="InterPro" id="IPR011701">
    <property type="entry name" value="MFS"/>
</dbReference>
<feature type="transmembrane region" description="Helical" evidence="2">
    <location>
        <begin position="284"/>
        <end position="301"/>
    </location>
</feature>
<feature type="transmembrane region" description="Helical" evidence="2">
    <location>
        <begin position="252"/>
        <end position="272"/>
    </location>
</feature>
<sequence>MLISSFFPWFVVLASFTVRVIVYGITYTSGIVYVIILKNFQTGKAETSWISSIITTVMFATGPPSGRLVKALGWRAVAVIGGIIAGTGLLLTSLTSNLLFLILSYGFVTGFGCGMAYMVACVAVPAYFRGHRRQKMAVAMASCGSGVGTFIFSPIVQYVYVTYGWQNLFIVLAGVGVQCSSVGLLFRPLSTTSTTDSEKVAEKIANWGFLKNVGFHSSHLGFFLTAFGDSIVYGHLGEYAETLGFTTDKGAYLYSVIGISVMILKLLQGVALDSRGSTVLPIKLAIFFFFLGGVATVILFVSNEYILLLIFATIFGANTAASGGAVVVGILETYYGYEHLELTFGVNLAVIGIGNLLGSPIAGLLFEAYETYTPVLILFCVTKVLSSLCFLLVYKFSSQTQKTYITEVKLPQKEAFLEDKTVLTLTSGEKVPLLVEETTPRYCDVISENMDTLL</sequence>
<name>A0A8W8IH34_MAGGI</name>
<dbReference type="OrthoDB" id="10060767at2759"/>
<organism evidence="4 5">
    <name type="scientific">Magallana gigas</name>
    <name type="common">Pacific oyster</name>
    <name type="synonym">Crassostrea gigas</name>
    <dbReference type="NCBI Taxonomy" id="29159"/>
    <lineage>
        <taxon>Eukaryota</taxon>
        <taxon>Metazoa</taxon>
        <taxon>Spiralia</taxon>
        <taxon>Lophotrochozoa</taxon>
        <taxon>Mollusca</taxon>
        <taxon>Bivalvia</taxon>
        <taxon>Autobranchia</taxon>
        <taxon>Pteriomorphia</taxon>
        <taxon>Ostreida</taxon>
        <taxon>Ostreoidea</taxon>
        <taxon>Ostreidae</taxon>
        <taxon>Magallana</taxon>
    </lineage>
</organism>
<feature type="transmembrane region" description="Helical" evidence="2">
    <location>
        <begin position="307"/>
        <end position="331"/>
    </location>
</feature>
<feature type="transmembrane region" description="Helical" evidence="2">
    <location>
        <begin position="136"/>
        <end position="156"/>
    </location>
</feature>
<dbReference type="GO" id="GO:0008028">
    <property type="term" value="F:monocarboxylic acid transmembrane transporter activity"/>
    <property type="evidence" value="ECO:0007669"/>
    <property type="project" value="TreeGrafter"/>
</dbReference>
<keyword evidence="2" id="KW-0472">Membrane</keyword>
<reference evidence="4" key="1">
    <citation type="submission" date="2022-08" db="UniProtKB">
        <authorList>
            <consortium name="EnsemblMetazoa"/>
        </authorList>
    </citation>
    <scope>IDENTIFICATION</scope>
    <source>
        <strain evidence="4">05x7-T-G4-1.051#20</strain>
    </source>
</reference>
<feature type="domain" description="Major facilitator superfamily (MFS) profile" evidence="3">
    <location>
        <begin position="10"/>
        <end position="401"/>
    </location>
</feature>
<protein>
    <recommendedName>
        <fullName evidence="3">Major facilitator superfamily (MFS) profile domain-containing protein</fullName>
    </recommendedName>
</protein>
<dbReference type="Gene3D" id="1.20.1250.20">
    <property type="entry name" value="MFS general substrate transporter like domains"/>
    <property type="match status" value="2"/>
</dbReference>
<feature type="transmembrane region" description="Helical" evidence="2">
    <location>
        <begin position="209"/>
        <end position="232"/>
    </location>
</feature>
<dbReference type="InterPro" id="IPR036259">
    <property type="entry name" value="MFS_trans_sf"/>
</dbReference>
<dbReference type="AlphaFoldDB" id="A0A8W8IH34"/>
<dbReference type="EnsemblMetazoa" id="G14265.4">
    <property type="protein sequence ID" value="G14265.4:cds"/>
    <property type="gene ID" value="G14265"/>
</dbReference>
<dbReference type="PANTHER" id="PTHR11360:SF284">
    <property type="entry name" value="EG:103B4.3 PROTEIN-RELATED"/>
    <property type="match status" value="1"/>
</dbReference>
<evidence type="ECO:0000256" key="1">
    <source>
        <dbReference type="ARBA" id="ARBA00004141"/>
    </source>
</evidence>
<dbReference type="PANTHER" id="PTHR11360">
    <property type="entry name" value="MONOCARBOXYLATE TRANSPORTER"/>
    <property type="match status" value="1"/>
</dbReference>
<feature type="transmembrane region" description="Helical" evidence="2">
    <location>
        <begin position="343"/>
        <end position="366"/>
    </location>
</feature>
<feature type="transmembrane region" description="Helical" evidence="2">
    <location>
        <begin position="72"/>
        <end position="92"/>
    </location>
</feature>
<dbReference type="GO" id="GO:0016020">
    <property type="term" value="C:membrane"/>
    <property type="evidence" value="ECO:0007669"/>
    <property type="project" value="UniProtKB-SubCell"/>
</dbReference>
<dbReference type="Pfam" id="PF07690">
    <property type="entry name" value="MFS_1"/>
    <property type="match status" value="1"/>
</dbReference>
<feature type="transmembrane region" description="Helical" evidence="2">
    <location>
        <begin position="372"/>
        <end position="394"/>
    </location>
</feature>
<evidence type="ECO:0000256" key="2">
    <source>
        <dbReference type="SAM" id="Phobius"/>
    </source>
</evidence>
<evidence type="ECO:0000259" key="3">
    <source>
        <dbReference type="PROSITE" id="PS50850"/>
    </source>
</evidence>
<dbReference type="PROSITE" id="PS50850">
    <property type="entry name" value="MFS"/>
    <property type="match status" value="1"/>
</dbReference>
<dbReference type="OMA" id="CANGSFF"/>
<comment type="subcellular location">
    <subcellularLocation>
        <location evidence="1">Membrane</location>
        <topology evidence="1">Multi-pass membrane protein</topology>
    </subcellularLocation>
</comment>
<evidence type="ECO:0000313" key="5">
    <source>
        <dbReference type="Proteomes" id="UP000005408"/>
    </source>
</evidence>
<feature type="transmembrane region" description="Helical" evidence="2">
    <location>
        <begin position="6"/>
        <end position="36"/>
    </location>
</feature>
<feature type="transmembrane region" description="Helical" evidence="2">
    <location>
        <begin position="168"/>
        <end position="189"/>
    </location>
</feature>